<dbReference type="EMBL" id="BSDE01000003">
    <property type="protein sequence ID" value="GLH73307.1"/>
    <property type="molecule type" value="Genomic_DNA"/>
</dbReference>
<proteinExistence type="inferred from homology"/>
<keyword evidence="5 7" id="KW-1133">Transmembrane helix</keyword>
<comment type="subcellular location">
    <subcellularLocation>
        <location evidence="1 7">Cell membrane</location>
        <topology evidence="1 7">Multi-pass membrane protein</topology>
    </subcellularLocation>
</comment>
<protein>
    <recommendedName>
        <fullName evidence="7">UPF0056 membrane protein</fullName>
    </recommendedName>
</protein>
<organism evidence="8 9">
    <name type="scientific">Geothrix limicola</name>
    <dbReference type="NCBI Taxonomy" id="2927978"/>
    <lineage>
        <taxon>Bacteria</taxon>
        <taxon>Pseudomonadati</taxon>
        <taxon>Acidobacteriota</taxon>
        <taxon>Holophagae</taxon>
        <taxon>Holophagales</taxon>
        <taxon>Holophagaceae</taxon>
        <taxon>Geothrix</taxon>
    </lineage>
</organism>
<dbReference type="InterPro" id="IPR002771">
    <property type="entry name" value="Multi_antbiot-R_MarC"/>
</dbReference>
<evidence type="ECO:0000256" key="4">
    <source>
        <dbReference type="ARBA" id="ARBA00022692"/>
    </source>
</evidence>
<comment type="similarity">
    <text evidence="2 7">Belongs to the UPF0056 (MarC) family.</text>
</comment>
<evidence type="ECO:0000313" key="8">
    <source>
        <dbReference type="EMBL" id="GLH73307.1"/>
    </source>
</evidence>
<evidence type="ECO:0000256" key="5">
    <source>
        <dbReference type="ARBA" id="ARBA00022989"/>
    </source>
</evidence>
<feature type="transmembrane region" description="Helical" evidence="7">
    <location>
        <begin position="20"/>
        <end position="47"/>
    </location>
</feature>
<evidence type="ECO:0000256" key="3">
    <source>
        <dbReference type="ARBA" id="ARBA00022475"/>
    </source>
</evidence>
<dbReference type="NCBIfam" id="TIGR00427">
    <property type="entry name" value="NAAT family transporter"/>
    <property type="match status" value="1"/>
</dbReference>
<keyword evidence="3" id="KW-1003">Cell membrane</keyword>
<feature type="transmembrane region" description="Helical" evidence="7">
    <location>
        <begin position="199"/>
        <end position="221"/>
    </location>
</feature>
<sequence length="235" mass="25100">MLALQYRMPHLGPLPSWSFALGVTTSLFSVLNPISAAAIFASATVGMDRAALRRSARKAALTAGAAMIVFALVGQFIFSFFGFTALAMRFVGGVLVLYRAISMLYGEDPRERSTEDEKAEASLKAPEDFAIIPFGIPLLAGPGTISTVMGMIAGTSWREYGVVLMAILLNVWATYLFLRKAPAVFALIGAIGTKVVNKLMGLILAAVAMQFLINGVKALYIEMQQGPPTAVVSMK</sequence>
<feature type="transmembrane region" description="Helical" evidence="7">
    <location>
        <begin position="129"/>
        <end position="154"/>
    </location>
</feature>
<evidence type="ECO:0000256" key="7">
    <source>
        <dbReference type="RuleBase" id="RU362048"/>
    </source>
</evidence>
<comment type="caution">
    <text evidence="7">Lacks conserved residue(s) required for the propagation of feature annotation.</text>
</comment>
<evidence type="ECO:0000256" key="6">
    <source>
        <dbReference type="ARBA" id="ARBA00023136"/>
    </source>
</evidence>
<dbReference type="PANTHER" id="PTHR33508:SF1">
    <property type="entry name" value="UPF0056 MEMBRANE PROTEIN YHCE"/>
    <property type="match status" value="1"/>
</dbReference>
<evidence type="ECO:0000256" key="1">
    <source>
        <dbReference type="ARBA" id="ARBA00004651"/>
    </source>
</evidence>
<accession>A0ABQ5QF85</accession>
<keyword evidence="4 7" id="KW-0812">Transmembrane</keyword>
<keyword evidence="6 7" id="KW-0472">Membrane</keyword>
<name>A0ABQ5QF85_9BACT</name>
<gene>
    <name evidence="8" type="ORF">GETHLI_18090</name>
</gene>
<reference evidence="8 9" key="1">
    <citation type="journal article" date="2023" name="Antonie Van Leeuwenhoek">
        <title>Mesoterricola silvestris gen. nov., sp. nov., Mesoterricola sediminis sp. nov., Geothrix oryzae sp. nov., Geothrix edaphica sp. nov., Geothrix rubra sp. nov., and Geothrix limicola sp. nov., six novel members of Acidobacteriota isolated from soils.</title>
        <authorList>
            <person name="Itoh H."/>
            <person name="Sugisawa Y."/>
            <person name="Mise K."/>
            <person name="Xu Z."/>
            <person name="Kuniyasu M."/>
            <person name="Ushijima N."/>
            <person name="Kawano K."/>
            <person name="Kobayashi E."/>
            <person name="Shiratori Y."/>
            <person name="Masuda Y."/>
            <person name="Senoo K."/>
        </authorList>
    </citation>
    <scope>NUCLEOTIDE SEQUENCE [LARGE SCALE GENOMIC DNA]</scope>
    <source>
        <strain evidence="8 9">Red804</strain>
    </source>
</reference>
<evidence type="ECO:0000256" key="2">
    <source>
        <dbReference type="ARBA" id="ARBA00009784"/>
    </source>
</evidence>
<feature type="transmembrane region" description="Helical" evidence="7">
    <location>
        <begin position="160"/>
        <end position="178"/>
    </location>
</feature>
<dbReference type="PANTHER" id="PTHR33508">
    <property type="entry name" value="UPF0056 MEMBRANE PROTEIN YHCE"/>
    <property type="match status" value="1"/>
</dbReference>
<dbReference type="RefSeq" id="WP_285574225.1">
    <property type="nucleotide sequence ID" value="NZ_BSDE01000003.1"/>
</dbReference>
<comment type="caution">
    <text evidence="8">The sequence shown here is derived from an EMBL/GenBank/DDBJ whole genome shotgun (WGS) entry which is preliminary data.</text>
</comment>
<evidence type="ECO:0000313" key="9">
    <source>
        <dbReference type="Proteomes" id="UP001165069"/>
    </source>
</evidence>
<feature type="transmembrane region" description="Helical" evidence="7">
    <location>
        <begin position="59"/>
        <end position="81"/>
    </location>
</feature>
<dbReference type="Proteomes" id="UP001165069">
    <property type="component" value="Unassembled WGS sequence"/>
</dbReference>
<dbReference type="Pfam" id="PF01914">
    <property type="entry name" value="MarC"/>
    <property type="match status" value="1"/>
</dbReference>
<keyword evidence="9" id="KW-1185">Reference proteome</keyword>